<protein>
    <submittedName>
        <fullName evidence="1">Uncharacterized protein</fullName>
    </submittedName>
</protein>
<accession>A0A8H3H1T0</accession>
<dbReference type="EMBL" id="CAJMWW010000630">
    <property type="protein sequence ID" value="CAE6476093.1"/>
    <property type="molecule type" value="Genomic_DNA"/>
</dbReference>
<sequence>MFPAAWLNFRLSPMVQQRIGSSNAEVPNWELRSGVYYGEPRLSGLDGSHDDNLLAGHTQTAVLGSSNIPSPTNYEKKFSFCTADPKQGLVVLVEERPGFARFHFRLLTTGQPHPLAKHTIISVCFDSTFPHENNLSDELMSADPEIVGNCFMAKIDRRESDSNISEILVWDWRVGALLARVDSQYSSASCTFLDKEHLLVYSVLPENSIQSTRLALFIYRIPKIPQDYIVPPNANFCPSLYPEHSPTVIFEFPELHPSWTLAGHGLIMGWDPLPGDVVYTKSATLLCSHVTALGFDLRICNNPRRQPDAYRSHKGVYTNFQVFVSTHHLLMHLKCQLEGITTPTRTICWSHWGTSATRWFIEDDLMEHFTDRIYGSQYIRTTATDSGESQLVSIVDFNPPMIKRHAYITAAAAPRAKCTSSYKAENTAVLEGKGMTTGRLFQTSIASTKLPVPILVSIVDFNPPMIKRHAYITAAAAPRAKCTSSYKAENTAVLEGKGMTTGRLFQTSIASTKLPVPIVGEALNQEVLTEMIGSEMKTIIRVGFKDPVVSCLPYRVVTKVQLLPLHGHWRIHGEYLVGIPRLDWRRTDNPCLSLYKLELPSQD</sequence>
<reference evidence="1" key="1">
    <citation type="submission" date="2021-01" db="EMBL/GenBank/DDBJ databases">
        <authorList>
            <person name="Kaushik A."/>
        </authorList>
    </citation>
    <scope>NUCLEOTIDE SEQUENCE</scope>
    <source>
        <strain evidence="1">AG3-T5</strain>
    </source>
</reference>
<dbReference type="Proteomes" id="UP000663841">
    <property type="component" value="Unassembled WGS sequence"/>
</dbReference>
<evidence type="ECO:0000313" key="2">
    <source>
        <dbReference type="Proteomes" id="UP000663841"/>
    </source>
</evidence>
<dbReference type="AlphaFoldDB" id="A0A8H3H1T0"/>
<proteinExistence type="predicted"/>
<comment type="caution">
    <text evidence="1">The sequence shown here is derived from an EMBL/GenBank/DDBJ whole genome shotgun (WGS) entry which is preliminary data.</text>
</comment>
<name>A0A8H3H1T0_9AGAM</name>
<evidence type="ECO:0000313" key="1">
    <source>
        <dbReference type="EMBL" id="CAE6476093.1"/>
    </source>
</evidence>
<gene>
    <name evidence="1" type="ORF">RDB_LOCUS190565</name>
</gene>
<organism evidence="1 2">
    <name type="scientific">Rhizoctonia solani</name>
    <dbReference type="NCBI Taxonomy" id="456999"/>
    <lineage>
        <taxon>Eukaryota</taxon>
        <taxon>Fungi</taxon>
        <taxon>Dikarya</taxon>
        <taxon>Basidiomycota</taxon>
        <taxon>Agaricomycotina</taxon>
        <taxon>Agaricomycetes</taxon>
        <taxon>Cantharellales</taxon>
        <taxon>Ceratobasidiaceae</taxon>
        <taxon>Rhizoctonia</taxon>
    </lineage>
</organism>